<comment type="caution">
    <text evidence="1">The sequence shown here is derived from an EMBL/GenBank/DDBJ whole genome shotgun (WGS) entry which is preliminary data.</text>
</comment>
<accession>A0AAD6HA75</accession>
<gene>
    <name evidence="1" type="ORF">N7493_011644</name>
</gene>
<dbReference type="EMBL" id="JAQJAN010000023">
    <property type="protein sequence ID" value="KAJ5703255.1"/>
    <property type="molecule type" value="Genomic_DNA"/>
</dbReference>
<evidence type="ECO:0000313" key="2">
    <source>
        <dbReference type="Proteomes" id="UP001215712"/>
    </source>
</evidence>
<protein>
    <submittedName>
        <fullName evidence="1">Uncharacterized protein</fullName>
    </submittedName>
</protein>
<evidence type="ECO:0000313" key="1">
    <source>
        <dbReference type="EMBL" id="KAJ5703255.1"/>
    </source>
</evidence>
<proteinExistence type="predicted"/>
<name>A0AAD6HA75_9EURO</name>
<keyword evidence="2" id="KW-1185">Reference proteome</keyword>
<sequence>MYSAATVSEEFTCHYSRLFNTPVVGPIDELFELYAGLSSLFNKVDDTTLFKNVAAKYLLAACLIQKDKVSNWYLHRGGILGEYSSCCVPETLPYNGLPEMGNVFGLPYMYSNLDTMCGYFLYRTACLLIELLIHRVSSSTKALRHGRRQKNGAMRNIEYCLIAEQYADNIARSLLYCLQTGMNAWGAYVIIACMNHVYKPYALLRRDKKFQWCQKAF</sequence>
<dbReference type="Proteomes" id="UP001215712">
    <property type="component" value="Unassembled WGS sequence"/>
</dbReference>
<organism evidence="1 2">
    <name type="scientific">Penicillium malachiteum</name>
    <dbReference type="NCBI Taxonomy" id="1324776"/>
    <lineage>
        <taxon>Eukaryota</taxon>
        <taxon>Fungi</taxon>
        <taxon>Dikarya</taxon>
        <taxon>Ascomycota</taxon>
        <taxon>Pezizomycotina</taxon>
        <taxon>Eurotiomycetes</taxon>
        <taxon>Eurotiomycetidae</taxon>
        <taxon>Eurotiales</taxon>
        <taxon>Aspergillaceae</taxon>
        <taxon>Penicillium</taxon>
    </lineage>
</organism>
<reference evidence="1" key="1">
    <citation type="journal article" date="2023" name="IMA Fungus">
        <title>Comparative genomic study of the Penicillium genus elucidates a diverse pangenome and 15 lateral gene transfer events.</title>
        <authorList>
            <person name="Petersen C."/>
            <person name="Sorensen T."/>
            <person name="Nielsen M.R."/>
            <person name="Sondergaard T.E."/>
            <person name="Sorensen J.L."/>
            <person name="Fitzpatrick D.A."/>
            <person name="Frisvad J.C."/>
            <person name="Nielsen K.L."/>
        </authorList>
    </citation>
    <scope>NUCLEOTIDE SEQUENCE</scope>
    <source>
        <strain evidence="1">IBT 17514</strain>
    </source>
</reference>
<dbReference type="AlphaFoldDB" id="A0AAD6HA75"/>
<reference evidence="1" key="2">
    <citation type="submission" date="2023-01" db="EMBL/GenBank/DDBJ databases">
        <authorList>
            <person name="Petersen C."/>
        </authorList>
    </citation>
    <scope>NUCLEOTIDE SEQUENCE</scope>
    <source>
        <strain evidence="1">IBT 17514</strain>
    </source>
</reference>